<dbReference type="EMBL" id="MGHL01000003">
    <property type="protein sequence ID" value="OGM70608.1"/>
    <property type="molecule type" value="Genomic_DNA"/>
</dbReference>
<dbReference type="AlphaFoldDB" id="A0A1F8C4E7"/>
<dbReference type="Proteomes" id="UP000178429">
    <property type="component" value="Unassembled WGS sequence"/>
</dbReference>
<dbReference type="PANTHER" id="PTHR12526">
    <property type="entry name" value="GLYCOSYLTRANSFERASE"/>
    <property type="match status" value="1"/>
</dbReference>
<dbReference type="CDD" id="cd03801">
    <property type="entry name" value="GT4_PimA-like"/>
    <property type="match status" value="1"/>
</dbReference>
<organism evidence="1 2">
    <name type="scientific">Candidatus Woesebacteria bacterium RIFCSPLOWO2_01_FULL_44_14</name>
    <dbReference type="NCBI Taxonomy" id="1802525"/>
    <lineage>
        <taxon>Bacteria</taxon>
        <taxon>Candidatus Woeseibacteriota</taxon>
    </lineage>
</organism>
<reference evidence="1 2" key="1">
    <citation type="journal article" date="2016" name="Nat. Commun.">
        <title>Thousands of microbial genomes shed light on interconnected biogeochemical processes in an aquifer system.</title>
        <authorList>
            <person name="Anantharaman K."/>
            <person name="Brown C.T."/>
            <person name="Hug L.A."/>
            <person name="Sharon I."/>
            <person name="Castelle C.J."/>
            <person name="Probst A.J."/>
            <person name="Thomas B.C."/>
            <person name="Singh A."/>
            <person name="Wilkins M.J."/>
            <person name="Karaoz U."/>
            <person name="Brodie E.L."/>
            <person name="Williams K.H."/>
            <person name="Hubbard S.S."/>
            <person name="Banfield J.F."/>
        </authorList>
    </citation>
    <scope>NUCLEOTIDE SEQUENCE [LARGE SCALE GENOMIC DNA]</scope>
</reference>
<dbReference type="Pfam" id="PF13692">
    <property type="entry name" value="Glyco_trans_1_4"/>
    <property type="match status" value="1"/>
</dbReference>
<name>A0A1F8C4E7_9BACT</name>
<evidence type="ECO:0000313" key="2">
    <source>
        <dbReference type="Proteomes" id="UP000178429"/>
    </source>
</evidence>
<dbReference type="STRING" id="1802525.A2975_00135"/>
<dbReference type="SUPFAM" id="SSF53756">
    <property type="entry name" value="UDP-Glycosyltransferase/glycogen phosphorylase"/>
    <property type="match status" value="1"/>
</dbReference>
<sequence>MKILLVHADQYPWATTHRAEIFKKLWKSDEVDIAHYRSLPDGNKYSVIHFLFSGAVGRAKDYILENKNKVFTTLASQRTLDEYYDKLPVLIEIYKKTVCCVAQNPALARKLKKLIKQNNVIYIPNGVDEKLFNRKFVVGFVGHDMDSSDHKGFKLIKQACGELGLKLIDSYGWHRRSVKPLKAMPNFYKSIDCLVLASRSEGCNNPTLEALAMNKPVISTRAGIAEELEGVTLVERDVESIKKALRKLSGRIQILEKYTWKKVAKRYHELYETLILRS</sequence>
<evidence type="ECO:0000313" key="1">
    <source>
        <dbReference type="EMBL" id="OGM70608.1"/>
    </source>
</evidence>
<proteinExistence type="predicted"/>
<protein>
    <recommendedName>
        <fullName evidence="3">Glycosyl transferase family 1 domain-containing protein</fullName>
    </recommendedName>
</protein>
<accession>A0A1F8C4E7</accession>
<gene>
    <name evidence="1" type="ORF">A2975_00135</name>
</gene>
<evidence type="ECO:0008006" key="3">
    <source>
        <dbReference type="Google" id="ProtNLM"/>
    </source>
</evidence>
<dbReference type="Gene3D" id="3.40.50.2000">
    <property type="entry name" value="Glycogen Phosphorylase B"/>
    <property type="match status" value="3"/>
</dbReference>
<comment type="caution">
    <text evidence="1">The sequence shown here is derived from an EMBL/GenBank/DDBJ whole genome shotgun (WGS) entry which is preliminary data.</text>
</comment>